<gene>
    <name evidence="5" type="ORF">EUGRSUZ_A01114</name>
</gene>
<dbReference type="AlphaFoldDB" id="A0A059DEU6"/>
<comment type="similarity">
    <text evidence="1 4">Belongs to the plant dirigent protein family.</text>
</comment>
<dbReference type="InParanoid" id="A0A059DEU6"/>
<evidence type="ECO:0000256" key="1">
    <source>
        <dbReference type="ARBA" id="ARBA00010746"/>
    </source>
</evidence>
<dbReference type="eggNOG" id="ENOG502QRR3">
    <property type="taxonomic scope" value="Eukaryota"/>
</dbReference>
<evidence type="ECO:0000256" key="4">
    <source>
        <dbReference type="RuleBase" id="RU363099"/>
    </source>
</evidence>
<dbReference type="EMBL" id="KK198753">
    <property type="protein sequence ID" value="KCW88770.1"/>
    <property type="molecule type" value="Genomic_DNA"/>
</dbReference>
<keyword evidence="3 4" id="KW-0964">Secreted</keyword>
<dbReference type="GO" id="GO:0009699">
    <property type="term" value="P:phenylpropanoid biosynthetic process"/>
    <property type="evidence" value="ECO:0007669"/>
    <property type="project" value="UniProtKB-ARBA"/>
</dbReference>
<feature type="chain" id="PRO_5008190092" description="Dirigent protein" evidence="4">
    <location>
        <begin position="36"/>
        <end position="187"/>
    </location>
</feature>
<dbReference type="Gramene" id="KCW88770">
    <property type="protein sequence ID" value="KCW88770"/>
    <property type="gene ID" value="EUGRSUZ_A01114"/>
</dbReference>
<organism evidence="5">
    <name type="scientific">Eucalyptus grandis</name>
    <name type="common">Flooded gum</name>
    <dbReference type="NCBI Taxonomy" id="71139"/>
    <lineage>
        <taxon>Eukaryota</taxon>
        <taxon>Viridiplantae</taxon>
        <taxon>Streptophyta</taxon>
        <taxon>Embryophyta</taxon>
        <taxon>Tracheophyta</taxon>
        <taxon>Spermatophyta</taxon>
        <taxon>Magnoliopsida</taxon>
        <taxon>eudicotyledons</taxon>
        <taxon>Gunneridae</taxon>
        <taxon>Pentapetalae</taxon>
        <taxon>rosids</taxon>
        <taxon>malvids</taxon>
        <taxon>Myrtales</taxon>
        <taxon>Myrtaceae</taxon>
        <taxon>Myrtoideae</taxon>
        <taxon>Eucalypteae</taxon>
        <taxon>Eucalyptus</taxon>
    </lineage>
</organism>
<comment type="subcellular location">
    <subcellularLocation>
        <location evidence="4">Secreted</location>
        <location evidence="4">Extracellular space</location>
        <location evidence="4">Apoplast</location>
    </subcellularLocation>
</comment>
<dbReference type="GO" id="GO:0048046">
    <property type="term" value="C:apoplast"/>
    <property type="evidence" value="ECO:0007669"/>
    <property type="project" value="UniProtKB-SubCell"/>
</dbReference>
<dbReference type="InterPro" id="IPR004265">
    <property type="entry name" value="Dirigent"/>
</dbReference>
<sequence>MAPISAPRILATSTFSRLFLLLSLSILMHCNSSQATQPPQTTDMVLYFQDFAAGPNATLIPVAGIAGKLWTFSQFGTVFVTDDFITETPDPNSPMVGRGQGMYVTSALDGSSTRAMFSIVFTNQAYNGSTLEIQGTAKQFEAVREYSVVGGTGKFRFARGYTTFETISMDMPQAHSIIQCNVTIRLG</sequence>
<protein>
    <recommendedName>
        <fullName evidence="4">Dirigent protein</fullName>
    </recommendedName>
</protein>
<keyword evidence="4" id="KW-0732">Signal</keyword>
<dbReference type="InterPro" id="IPR044859">
    <property type="entry name" value="Allene_oxi_cyc_Dirigent"/>
</dbReference>
<evidence type="ECO:0000256" key="3">
    <source>
        <dbReference type="ARBA" id="ARBA00022525"/>
    </source>
</evidence>
<dbReference type="PANTHER" id="PTHR21495">
    <property type="entry name" value="NUCLEOPORIN-RELATED"/>
    <property type="match status" value="1"/>
</dbReference>
<comment type="subunit">
    <text evidence="2 4">Homodimer.</text>
</comment>
<feature type="signal peptide" evidence="4">
    <location>
        <begin position="1"/>
        <end position="35"/>
    </location>
</feature>
<keyword evidence="4" id="KW-0052">Apoplast</keyword>
<comment type="function">
    <text evidence="4">Dirigent proteins impart stereoselectivity on the phenoxy radical-coupling reaction, yielding optically active lignans from two molecules of coniferyl alcohol in the biosynthesis of lignans, flavonolignans, and alkaloids and thus plays a central role in plant secondary metabolism.</text>
</comment>
<reference evidence="5" key="1">
    <citation type="submission" date="2013-07" db="EMBL/GenBank/DDBJ databases">
        <title>The genome of Eucalyptus grandis.</title>
        <authorList>
            <person name="Schmutz J."/>
            <person name="Hayes R."/>
            <person name="Myburg A."/>
            <person name="Tuskan G."/>
            <person name="Grattapaglia D."/>
            <person name="Rokhsar D.S."/>
        </authorList>
    </citation>
    <scope>NUCLEOTIDE SEQUENCE</scope>
    <source>
        <tissue evidence="5">Leaf extractions</tissue>
    </source>
</reference>
<evidence type="ECO:0000313" key="5">
    <source>
        <dbReference type="EMBL" id="KCW88770.1"/>
    </source>
</evidence>
<dbReference type="Pfam" id="PF03018">
    <property type="entry name" value="Dirigent"/>
    <property type="match status" value="1"/>
</dbReference>
<name>A0A059DEU6_EUCGR</name>
<dbReference type="Gene3D" id="2.40.480.10">
    <property type="entry name" value="Allene oxide cyclase-like"/>
    <property type="match status" value="1"/>
</dbReference>
<dbReference type="STRING" id="71139.A0A059DEU6"/>
<accession>A0A059DEU6</accession>
<evidence type="ECO:0000256" key="2">
    <source>
        <dbReference type="ARBA" id="ARBA00011738"/>
    </source>
</evidence>
<proteinExistence type="inferred from homology"/>
<dbReference type="OMA" id="FETIHFD"/>